<evidence type="ECO:0000313" key="3">
    <source>
        <dbReference type="Proteomes" id="UP001222027"/>
    </source>
</evidence>
<dbReference type="Proteomes" id="UP001222027">
    <property type="component" value="Unassembled WGS sequence"/>
</dbReference>
<organism evidence="2 3">
    <name type="scientific">Ensete ventricosum</name>
    <name type="common">Abyssinian banana</name>
    <name type="synonym">Musa ensete</name>
    <dbReference type="NCBI Taxonomy" id="4639"/>
    <lineage>
        <taxon>Eukaryota</taxon>
        <taxon>Viridiplantae</taxon>
        <taxon>Streptophyta</taxon>
        <taxon>Embryophyta</taxon>
        <taxon>Tracheophyta</taxon>
        <taxon>Spermatophyta</taxon>
        <taxon>Magnoliopsida</taxon>
        <taxon>Liliopsida</taxon>
        <taxon>Zingiberales</taxon>
        <taxon>Musaceae</taxon>
        <taxon>Ensete</taxon>
    </lineage>
</organism>
<keyword evidence="3" id="KW-1185">Reference proteome</keyword>
<gene>
    <name evidence="2" type="ORF">OPV22_010118</name>
</gene>
<dbReference type="InterPro" id="IPR010686">
    <property type="entry name" value="OBAP-like"/>
</dbReference>
<name>A0AAV8RGN5_ENSVE</name>
<sequence>MPEVMQRQELKGLAKTYGKFWCTWQVDRGDRLPLGAPALMMSPQEVQMAMAEPELVKSRDDKYKVSSEGIKESRKEMAEPLRVNPNADYWRLNGKGFAVDVVQKDMKAPALGSL</sequence>
<reference evidence="2 3" key="1">
    <citation type="submission" date="2022-12" db="EMBL/GenBank/DDBJ databases">
        <title>Chromosome-scale assembly of the Ensete ventricosum genome.</title>
        <authorList>
            <person name="Dussert Y."/>
            <person name="Stocks J."/>
            <person name="Wendawek A."/>
            <person name="Woldeyes F."/>
            <person name="Nichols R.A."/>
            <person name="Borrell J.S."/>
        </authorList>
    </citation>
    <scope>NUCLEOTIDE SEQUENCE [LARGE SCALE GENOMIC DNA]</scope>
    <source>
        <strain evidence="3">cv. Maze</strain>
        <tissue evidence="2">Seeds</tissue>
    </source>
</reference>
<dbReference type="EMBL" id="JAQQAF010000003">
    <property type="protein sequence ID" value="KAJ8499566.1"/>
    <property type="molecule type" value="Genomic_DNA"/>
</dbReference>
<dbReference type="PANTHER" id="PTHR31360">
    <property type="match status" value="1"/>
</dbReference>
<dbReference type="Pfam" id="PF06884">
    <property type="entry name" value="DUF1264"/>
    <property type="match status" value="1"/>
</dbReference>
<dbReference type="PANTHER" id="PTHR31360:SF1">
    <property type="entry name" value="OIL BODY-ASSOCIATED PROTEIN 2A"/>
    <property type="match status" value="1"/>
</dbReference>
<accession>A0AAV8RGN5</accession>
<evidence type="ECO:0000313" key="2">
    <source>
        <dbReference type="EMBL" id="KAJ8499566.1"/>
    </source>
</evidence>
<evidence type="ECO:0000256" key="1">
    <source>
        <dbReference type="ARBA" id="ARBA00009740"/>
    </source>
</evidence>
<proteinExistence type="inferred from homology"/>
<comment type="similarity">
    <text evidence="1">Belongs to the OBAP family.</text>
</comment>
<comment type="caution">
    <text evidence="2">The sequence shown here is derived from an EMBL/GenBank/DDBJ whole genome shotgun (WGS) entry which is preliminary data.</text>
</comment>
<dbReference type="AlphaFoldDB" id="A0AAV8RGN5"/>
<protein>
    <submittedName>
        <fullName evidence="2">Uncharacterized protein</fullName>
    </submittedName>
</protein>